<comment type="subcellular location">
    <subcellularLocation>
        <location evidence="1">Membrane</location>
        <topology evidence="1">Multi-pass membrane protein</topology>
    </subcellularLocation>
</comment>
<dbReference type="InterPro" id="IPR036259">
    <property type="entry name" value="MFS_trans_sf"/>
</dbReference>
<feature type="domain" description="Major facilitator superfamily (MFS) profile" evidence="6">
    <location>
        <begin position="97"/>
        <end position="565"/>
    </location>
</feature>
<reference evidence="7 8" key="1">
    <citation type="journal article" date="2018" name="Nat. Ecol. Evol.">
        <title>Genomic signatures of mitonuclear coevolution across populations of Tigriopus californicus.</title>
        <authorList>
            <person name="Barreto F.S."/>
            <person name="Watson E.T."/>
            <person name="Lima T.G."/>
            <person name="Willett C.S."/>
            <person name="Edmands S."/>
            <person name="Li W."/>
            <person name="Burton R.S."/>
        </authorList>
    </citation>
    <scope>NUCLEOTIDE SEQUENCE [LARGE SCALE GENOMIC DNA]</scope>
    <source>
        <strain evidence="7 8">San Diego</strain>
    </source>
</reference>
<dbReference type="OMA" id="PFIICME"/>
<evidence type="ECO:0000256" key="5">
    <source>
        <dbReference type="SAM" id="Phobius"/>
    </source>
</evidence>
<keyword evidence="8" id="KW-1185">Reference proteome</keyword>
<organism evidence="7 8">
    <name type="scientific">Tigriopus californicus</name>
    <name type="common">Marine copepod</name>
    <dbReference type="NCBI Taxonomy" id="6832"/>
    <lineage>
        <taxon>Eukaryota</taxon>
        <taxon>Metazoa</taxon>
        <taxon>Ecdysozoa</taxon>
        <taxon>Arthropoda</taxon>
        <taxon>Crustacea</taxon>
        <taxon>Multicrustacea</taxon>
        <taxon>Hexanauplia</taxon>
        <taxon>Copepoda</taxon>
        <taxon>Harpacticoida</taxon>
        <taxon>Harpacticidae</taxon>
        <taxon>Tigriopus</taxon>
    </lineage>
</organism>
<keyword evidence="2 5" id="KW-0812">Transmembrane</keyword>
<evidence type="ECO:0000313" key="8">
    <source>
        <dbReference type="Proteomes" id="UP000318571"/>
    </source>
</evidence>
<feature type="transmembrane region" description="Helical" evidence="5">
    <location>
        <begin position="537"/>
        <end position="560"/>
    </location>
</feature>
<keyword evidence="3 5" id="KW-1133">Transmembrane helix</keyword>
<dbReference type="Pfam" id="PF00083">
    <property type="entry name" value="Sugar_tr"/>
    <property type="match status" value="1"/>
</dbReference>
<feature type="transmembrane region" description="Helical" evidence="5">
    <location>
        <begin position="498"/>
        <end position="517"/>
    </location>
</feature>
<proteinExistence type="predicted"/>
<feature type="transmembrane region" description="Helical" evidence="5">
    <location>
        <begin position="167"/>
        <end position="184"/>
    </location>
</feature>
<dbReference type="STRING" id="6832.A0A553N9I9"/>
<evidence type="ECO:0000256" key="4">
    <source>
        <dbReference type="ARBA" id="ARBA00023136"/>
    </source>
</evidence>
<gene>
    <name evidence="7" type="ORF">TCAL_01769</name>
</gene>
<dbReference type="InterPro" id="IPR005828">
    <property type="entry name" value="MFS_sugar_transport-like"/>
</dbReference>
<feature type="transmembrane region" description="Helical" evidence="5">
    <location>
        <begin position="25"/>
        <end position="44"/>
    </location>
</feature>
<name>A0A553N9I9_TIGCA</name>
<keyword evidence="4 5" id="KW-0472">Membrane</keyword>
<dbReference type="PROSITE" id="PS50850">
    <property type="entry name" value="MFS"/>
    <property type="match status" value="1"/>
</dbReference>
<dbReference type="CDD" id="cd17317">
    <property type="entry name" value="MFS_SLC22"/>
    <property type="match status" value="1"/>
</dbReference>
<evidence type="ECO:0000259" key="6">
    <source>
        <dbReference type="PROSITE" id="PS50850"/>
    </source>
</evidence>
<feature type="transmembrane region" description="Helical" evidence="5">
    <location>
        <begin position="249"/>
        <end position="272"/>
    </location>
</feature>
<dbReference type="InterPro" id="IPR020846">
    <property type="entry name" value="MFS_dom"/>
</dbReference>
<feature type="transmembrane region" description="Helical" evidence="5">
    <location>
        <begin position="191"/>
        <end position="209"/>
    </location>
</feature>
<comment type="caution">
    <text evidence="7">The sequence shown here is derived from an EMBL/GenBank/DDBJ whole genome shotgun (WGS) entry which is preliminary data.</text>
</comment>
<feature type="transmembrane region" description="Helical" evidence="5">
    <location>
        <begin position="278"/>
        <end position="296"/>
    </location>
</feature>
<dbReference type="SUPFAM" id="SSF103473">
    <property type="entry name" value="MFS general substrate transporter"/>
    <property type="match status" value="1"/>
</dbReference>
<dbReference type="EMBL" id="VCGU01000459">
    <property type="protein sequence ID" value="TRY62102.1"/>
    <property type="molecule type" value="Genomic_DNA"/>
</dbReference>
<dbReference type="AlphaFoldDB" id="A0A553N9I9"/>
<evidence type="ECO:0000256" key="3">
    <source>
        <dbReference type="ARBA" id="ARBA00022989"/>
    </source>
</evidence>
<protein>
    <recommendedName>
        <fullName evidence="6">Major facilitator superfamily (MFS) profile domain-containing protein</fullName>
    </recommendedName>
</protein>
<dbReference type="GO" id="GO:0016020">
    <property type="term" value="C:membrane"/>
    <property type="evidence" value="ECO:0007669"/>
    <property type="project" value="UniProtKB-SubCell"/>
</dbReference>
<evidence type="ECO:0000313" key="7">
    <source>
        <dbReference type="EMBL" id="TRY62102.1"/>
    </source>
</evidence>
<feature type="transmembrane region" description="Helical" evidence="5">
    <location>
        <begin position="408"/>
        <end position="429"/>
    </location>
</feature>
<sequence>MAAKQYVINFDEVLPHIGEMGRYQLGLYLLMCIPATLPAAFLAFNQVFLSAEPLHWCKVPELLAHTGTGASTQLDLDHIKRLSIPRINLGEGREHYVLYKRCYQYDVNFTEVFIQNGKQWPEEPNPDWPESKCRAGWSYDRSEYKNTLVTELDLVCDRNWWPSTSTALFYVGSLFGNIMFGYIADKYGRRTSFFCLLFMEVSLSIVTSFSPNYVVFTVLRTINGFTFPAIFQIPFILTLETMGPGYRTFAGMMICLFFAVALMVLAGLAYIFNSWFELALVTSVPFVLLFSYWWFVPESPRWLLSYGRIQEAEVIIQNIAKWNKKQIPPNFLQEFMEQQKALNPNPTPPPMSPTTQARSEKSPSILVLLLYYPVARRNFMLITFNWFANAMVYNGLSFYSANLNVNSFLGFFISSAVEIPSYFVGWYVMDKWGRRWILFATMTTGGIAGICCLFVPLDASPWITVTLAMIGKFQIAASFAVIYVYAGELMPTVVRSEAMGISSFVAGIGLLIFPYINSLARINFGSLCLTKNHDGNYSHVLPLVIMGTLSVMGGITALFLPETLCSHLPNTLEEGEQFGSQFKICSCPQKRELDIVSLDGHTATLNDLKSHNGKAPVAV</sequence>
<evidence type="ECO:0000256" key="1">
    <source>
        <dbReference type="ARBA" id="ARBA00004141"/>
    </source>
</evidence>
<evidence type="ECO:0000256" key="2">
    <source>
        <dbReference type="ARBA" id="ARBA00022692"/>
    </source>
</evidence>
<dbReference type="Gene3D" id="1.20.1250.20">
    <property type="entry name" value="MFS general substrate transporter like domains"/>
    <property type="match status" value="1"/>
</dbReference>
<feature type="transmembrane region" description="Helical" evidence="5">
    <location>
        <begin position="436"/>
        <end position="456"/>
    </location>
</feature>
<feature type="transmembrane region" description="Helical" evidence="5">
    <location>
        <begin position="215"/>
        <end position="237"/>
    </location>
</feature>
<feature type="transmembrane region" description="Helical" evidence="5">
    <location>
        <begin position="462"/>
        <end position="486"/>
    </location>
</feature>
<accession>A0A553N9I9</accession>
<dbReference type="GO" id="GO:0022857">
    <property type="term" value="F:transmembrane transporter activity"/>
    <property type="evidence" value="ECO:0007669"/>
    <property type="project" value="InterPro"/>
</dbReference>
<dbReference type="Proteomes" id="UP000318571">
    <property type="component" value="Chromosome 8"/>
</dbReference>
<dbReference type="PANTHER" id="PTHR24064">
    <property type="entry name" value="SOLUTE CARRIER FAMILY 22 MEMBER"/>
    <property type="match status" value="1"/>
</dbReference>